<protein>
    <submittedName>
        <fullName evidence="2">Uncharacterized protein</fullName>
    </submittedName>
</protein>
<dbReference type="EMBL" id="HBEG01021660">
    <property type="protein sequence ID" value="CAD8357724.1"/>
    <property type="molecule type" value="Transcribed_RNA"/>
</dbReference>
<accession>A0A7S0AAC6</accession>
<dbReference type="Gene3D" id="3.40.50.1240">
    <property type="entry name" value="Phosphoglycerate mutase-like"/>
    <property type="match status" value="1"/>
</dbReference>
<dbReference type="PANTHER" id="PTHR16469">
    <property type="entry name" value="UBIQUITIN-ASSOCIATED AND SH3 DOMAIN-CONTAINING BA-RELATED"/>
    <property type="match status" value="1"/>
</dbReference>
<name>A0A7S0AAC6_9DINO</name>
<organism evidence="2">
    <name type="scientific">Pyrodinium bahamense</name>
    <dbReference type="NCBI Taxonomy" id="73915"/>
    <lineage>
        <taxon>Eukaryota</taxon>
        <taxon>Sar</taxon>
        <taxon>Alveolata</taxon>
        <taxon>Dinophyceae</taxon>
        <taxon>Gonyaulacales</taxon>
        <taxon>Pyrocystaceae</taxon>
        <taxon>Pyrodinium</taxon>
    </lineage>
</organism>
<dbReference type="PANTHER" id="PTHR16469:SF27">
    <property type="entry name" value="UBIQUITIN-ASSOCIATED AND SH3 DOMAIN-CONTAINING BA-RELATED"/>
    <property type="match status" value="1"/>
</dbReference>
<dbReference type="InterPro" id="IPR029033">
    <property type="entry name" value="His_PPase_superfam"/>
</dbReference>
<sequence length="724" mass="79908">MGADTSKDVRHGVAGTARASFTSRIMSHQSRQTLIARWQKRQLPVQSFCVTRHAERADGIYAFIDGGRWTCSEDFKHWPLDPPLSDDGAQHAQEMGCCVEQFVVKHNTVMHVVISSPYFRCTQTAVLICKSLGPNARLLVDRSLGEVYGPSVMGLTEPSCPIRSMDQTTAFCRSHGIACQSRIIGKWPTWPEQLADARRRYVLRFLSYLQRSVTTRRNFVLVAHADCVGAVLSMMPSQMHQVVERVEDGGMFLARRNREECNKATTGFTSILPTTEEETGGPCVSHTLSDLDSVADLENIDDWRPAALQGNWITNFDDDGSCASHSRKERGKVGQMLQPPRVSDGWEVELHDIVLRKRQGAIRFQKRVQALARQGDFTLDRIEQLLGELGDKPLGGAEELELNSRGNNGRTGVAIPSYCSSSTYLFGASEVGSMLDIDGHSDKSDGVSTPQRVDTPQRWDMYASFEDMNRVRHDHRPKSGARSNSVSVRSPRLAVVPSRSWRRMRSQPNRRKPSASLSEKFSRVLRATDSACRPLRSSISASPPGSPKRAAKHHGAIGRAKVMLEEGEASAPVRLLALSSSKRTSHDLLCDPRSLMSPTQPPHRCGSSHWSRSALDEARELDELLPAELSEEHPAAPAAAQGMLPLRLSKALAPALGASTWHPDSWEVRSTVVALPTGEGKQVVFGGPDGSSLLKRRHRRGGEQGAARDPWDQESRPDACHFSG</sequence>
<dbReference type="SUPFAM" id="SSF53254">
    <property type="entry name" value="Phosphoglycerate mutase-like"/>
    <property type="match status" value="1"/>
</dbReference>
<proteinExistence type="predicted"/>
<feature type="compositionally biased region" description="Basic residues" evidence="1">
    <location>
        <begin position="500"/>
        <end position="513"/>
    </location>
</feature>
<evidence type="ECO:0000256" key="1">
    <source>
        <dbReference type="SAM" id="MobiDB-lite"/>
    </source>
</evidence>
<dbReference type="AlphaFoldDB" id="A0A7S0AAC6"/>
<reference evidence="2" key="1">
    <citation type="submission" date="2021-01" db="EMBL/GenBank/DDBJ databases">
        <authorList>
            <person name="Corre E."/>
            <person name="Pelletier E."/>
            <person name="Niang G."/>
            <person name="Scheremetjew M."/>
            <person name="Finn R."/>
            <person name="Kale V."/>
            <person name="Holt S."/>
            <person name="Cochrane G."/>
            <person name="Meng A."/>
            <person name="Brown T."/>
            <person name="Cohen L."/>
        </authorList>
    </citation>
    <scope>NUCLEOTIDE SEQUENCE</scope>
    <source>
        <strain evidence="2">Pbaha01</strain>
    </source>
</reference>
<feature type="region of interest" description="Disordered" evidence="1">
    <location>
        <begin position="680"/>
        <end position="724"/>
    </location>
</feature>
<dbReference type="InterPro" id="IPR013078">
    <property type="entry name" value="His_Pase_superF_clade-1"/>
</dbReference>
<dbReference type="InterPro" id="IPR051710">
    <property type="entry name" value="Phosphatase_SH3-domain"/>
</dbReference>
<gene>
    <name evidence="2" type="ORF">PBAH0796_LOCUS13091</name>
</gene>
<feature type="compositionally biased region" description="Basic and acidic residues" evidence="1">
    <location>
        <begin position="709"/>
        <end position="724"/>
    </location>
</feature>
<feature type="region of interest" description="Disordered" evidence="1">
    <location>
        <begin position="470"/>
        <end position="520"/>
    </location>
</feature>
<evidence type="ECO:0000313" key="2">
    <source>
        <dbReference type="EMBL" id="CAD8357724.1"/>
    </source>
</evidence>
<feature type="region of interest" description="Disordered" evidence="1">
    <location>
        <begin position="535"/>
        <end position="556"/>
    </location>
</feature>
<dbReference type="Pfam" id="PF00300">
    <property type="entry name" value="His_Phos_1"/>
    <property type="match status" value="1"/>
</dbReference>